<proteinExistence type="predicted"/>
<feature type="transmembrane region" description="Helical" evidence="1">
    <location>
        <begin position="6"/>
        <end position="29"/>
    </location>
</feature>
<organism evidence="3 4">
    <name type="scientific">Caminibacter mediatlanticus TB-2</name>
    <dbReference type="NCBI Taxonomy" id="391592"/>
    <lineage>
        <taxon>Bacteria</taxon>
        <taxon>Pseudomonadati</taxon>
        <taxon>Campylobacterota</taxon>
        <taxon>Epsilonproteobacteria</taxon>
        <taxon>Nautiliales</taxon>
        <taxon>Nautiliaceae</taxon>
        <taxon>Caminibacter</taxon>
    </lineage>
</organism>
<keyword evidence="1" id="KW-0812">Transmembrane</keyword>
<evidence type="ECO:0000313" key="3">
    <source>
        <dbReference type="EMBL" id="EDM23195.1"/>
    </source>
</evidence>
<sequence>MKKYNFIFNLIFKFLIFFPLIVFAKNIYLDFSPCYQKYKNIQNIIPVTKFRAITFTKQKNYIFYDPFTKMYVIKNNESPINFYTSPKLGWYMAAINHDVVYGGTFAEDMSFLNPAKLSVKVPKNTIISDIFCRAYGVGNGRGFIKGEYLKHFVKYGYWGDIGIEVNQDMIVKYIDPFYVKGIKLGDKIISINNKKATPKNFSKYVLLGKVGEVVLIKTNKLTIPLRIRKKVYNFTPLMHFGIVVDKNLNVIKLPKSISQKTFVKTPAKLVSINGKRIYSFDELKRVLSFYKNVTITLQKDGIKITIPLRQ</sequence>
<accession>A0AAI9F1Y5</accession>
<reference evidence="3 4" key="1">
    <citation type="journal article" date="2011" name="Stand. Genomic Sci.">
        <title>Draft genome sequence of Caminibacter mediatlanticus strain TB-2, an epsilonproteobacterium isolated from a deep-sea hydrothermal vent.</title>
        <authorList>
            <person name="Giovannelli D."/>
            <person name="Ferriera S."/>
            <person name="Johnson J."/>
            <person name="Kravitz S."/>
            <person name="Perez-Rodriguez I."/>
            <person name="Ricci J."/>
            <person name="O'Brien C."/>
            <person name="Voordeckers J.W."/>
            <person name="Bini E."/>
            <person name="Vetriani C."/>
        </authorList>
    </citation>
    <scope>NUCLEOTIDE SEQUENCE [LARGE SCALE GENOMIC DNA]</scope>
    <source>
        <strain evidence="3 4">TB-2</strain>
    </source>
</reference>
<keyword evidence="1" id="KW-0472">Membrane</keyword>
<evidence type="ECO:0000259" key="2">
    <source>
        <dbReference type="Pfam" id="PF24314"/>
    </source>
</evidence>
<name>A0AAI9F1Y5_9BACT</name>
<dbReference type="Pfam" id="PF24314">
    <property type="entry name" value="DUF7488"/>
    <property type="match status" value="1"/>
</dbReference>
<dbReference type="Proteomes" id="UP000003288">
    <property type="component" value="Unassembled WGS sequence"/>
</dbReference>
<gene>
    <name evidence="3" type="ORF">CMTB2_04547</name>
</gene>
<dbReference type="InterPro" id="IPR055911">
    <property type="entry name" value="DUF7488"/>
</dbReference>
<dbReference type="RefSeq" id="WP_007475198.1">
    <property type="nucleotide sequence ID" value="NZ_ABCJ01000008.1"/>
</dbReference>
<feature type="domain" description="DUF7488" evidence="2">
    <location>
        <begin position="29"/>
        <end position="155"/>
    </location>
</feature>
<protein>
    <recommendedName>
        <fullName evidence="2">DUF7488 domain-containing protein</fullName>
    </recommendedName>
</protein>
<dbReference type="EMBL" id="ABCJ01000008">
    <property type="protein sequence ID" value="EDM23195.1"/>
    <property type="molecule type" value="Genomic_DNA"/>
</dbReference>
<evidence type="ECO:0000256" key="1">
    <source>
        <dbReference type="SAM" id="Phobius"/>
    </source>
</evidence>
<dbReference type="AlphaFoldDB" id="A0AAI9F1Y5"/>
<keyword evidence="1" id="KW-1133">Transmembrane helix</keyword>
<comment type="caution">
    <text evidence="3">The sequence shown here is derived from an EMBL/GenBank/DDBJ whole genome shotgun (WGS) entry which is preliminary data.</text>
</comment>
<evidence type="ECO:0000313" key="4">
    <source>
        <dbReference type="Proteomes" id="UP000003288"/>
    </source>
</evidence>